<feature type="binding site" evidence="15">
    <location>
        <position position="208"/>
    </location>
    <ligand>
        <name>NADP(+)</name>
        <dbReference type="ChEBI" id="CHEBI:58349"/>
    </ligand>
</feature>
<evidence type="ECO:0000256" key="6">
    <source>
        <dbReference type="ARBA" id="ARBA00022619"/>
    </source>
</evidence>
<dbReference type="FunFam" id="3.40.140.10:FF:000025">
    <property type="entry name" value="Riboflavin biosynthesis protein RibD"/>
    <property type="match status" value="1"/>
</dbReference>
<feature type="binding site" evidence="15">
    <location>
        <position position="215"/>
    </location>
    <ligand>
        <name>substrate</name>
    </ligand>
</feature>
<dbReference type="InterPro" id="IPR004794">
    <property type="entry name" value="Eubact_RibD"/>
</dbReference>
<evidence type="ECO:0000256" key="9">
    <source>
        <dbReference type="ARBA" id="ARBA00022833"/>
    </source>
</evidence>
<feature type="binding site" evidence="15">
    <location>
        <position position="204"/>
    </location>
    <ligand>
        <name>NADP(+)</name>
        <dbReference type="ChEBI" id="CHEBI:58349"/>
    </ligand>
</feature>
<keyword evidence="8 13" id="KW-0378">Hydrolase</keyword>
<accession>A0A3N5XYQ8</accession>
<dbReference type="GO" id="GO:0050661">
    <property type="term" value="F:NADP binding"/>
    <property type="evidence" value="ECO:0007669"/>
    <property type="project" value="InterPro"/>
</dbReference>
<dbReference type="PANTHER" id="PTHR38011:SF7">
    <property type="entry name" value="2,5-DIAMINO-6-RIBOSYLAMINO-4(3H)-PYRIMIDINONE 5'-PHOSPHATE REDUCTASE"/>
    <property type="match status" value="1"/>
</dbReference>
<dbReference type="GO" id="GO:0009231">
    <property type="term" value="P:riboflavin biosynthetic process"/>
    <property type="evidence" value="ECO:0007669"/>
    <property type="project" value="UniProtKB-UniPathway"/>
</dbReference>
<dbReference type="InterPro" id="IPR016192">
    <property type="entry name" value="APOBEC/CMP_deaminase_Zn-bd"/>
</dbReference>
<dbReference type="RefSeq" id="WP_124028215.1">
    <property type="nucleotide sequence ID" value="NZ_JBHRSN010000007.1"/>
</dbReference>
<dbReference type="Pfam" id="PF00383">
    <property type="entry name" value="dCMP_cyt_deam_1"/>
    <property type="match status" value="1"/>
</dbReference>
<comment type="function">
    <text evidence="1 13">Converts 2,5-diamino-6-(ribosylamino)-4(3h)-pyrimidinone 5'-phosphate into 5-amino-6-(ribosylamino)-2,4(1h,3h)-pyrimidinedione 5'-phosphate.</text>
</comment>
<dbReference type="NCBIfam" id="TIGR00227">
    <property type="entry name" value="ribD_Cterm"/>
    <property type="match status" value="1"/>
</dbReference>
<dbReference type="UniPathway" id="UPA00275">
    <property type="reaction ID" value="UER00401"/>
</dbReference>
<dbReference type="InterPro" id="IPR050765">
    <property type="entry name" value="Riboflavin_Biosynth_HTPR"/>
</dbReference>
<evidence type="ECO:0000256" key="16">
    <source>
        <dbReference type="PIRSR" id="PIRSR006769-3"/>
    </source>
</evidence>
<dbReference type="Gene3D" id="3.40.430.10">
    <property type="entry name" value="Dihydrofolate Reductase, subunit A"/>
    <property type="match status" value="1"/>
</dbReference>
<feature type="binding site" evidence="15">
    <location>
        <position position="176"/>
    </location>
    <ligand>
        <name>substrate</name>
    </ligand>
</feature>
<dbReference type="OrthoDB" id="9800865at2"/>
<keyword evidence="6 13" id="KW-0686">Riboflavin biosynthesis</keyword>
<comment type="similarity">
    <text evidence="5 13">In the C-terminal section; belongs to the HTP reductase family.</text>
</comment>
<dbReference type="EC" id="3.5.4.26" evidence="13"/>
<comment type="catalytic activity">
    <reaction evidence="13">
        <text>2,5-diamino-6-hydroxy-4-(5-phosphoribosylamino)-pyrimidine + H2O + H(+) = 5-amino-6-(5-phospho-D-ribosylamino)uracil + NH4(+)</text>
        <dbReference type="Rhea" id="RHEA:21868"/>
        <dbReference type="ChEBI" id="CHEBI:15377"/>
        <dbReference type="ChEBI" id="CHEBI:15378"/>
        <dbReference type="ChEBI" id="CHEBI:28938"/>
        <dbReference type="ChEBI" id="CHEBI:58453"/>
        <dbReference type="ChEBI" id="CHEBI:58614"/>
        <dbReference type="EC" id="3.5.4.26"/>
    </reaction>
</comment>
<dbReference type="Pfam" id="PF01872">
    <property type="entry name" value="RibD_C"/>
    <property type="match status" value="1"/>
</dbReference>
<comment type="cofactor">
    <cofactor evidence="13 16">
        <name>Zn(2+)</name>
        <dbReference type="ChEBI" id="CHEBI:29105"/>
    </cofactor>
    <text evidence="13 16">Binds 1 zinc ion.</text>
</comment>
<keyword evidence="12" id="KW-0511">Multifunctional enzyme</keyword>
<evidence type="ECO:0000256" key="15">
    <source>
        <dbReference type="PIRSR" id="PIRSR006769-2"/>
    </source>
</evidence>
<dbReference type="InterPro" id="IPR016193">
    <property type="entry name" value="Cytidine_deaminase-like"/>
</dbReference>
<evidence type="ECO:0000256" key="4">
    <source>
        <dbReference type="ARBA" id="ARBA00005259"/>
    </source>
</evidence>
<evidence type="ECO:0000256" key="12">
    <source>
        <dbReference type="ARBA" id="ARBA00023268"/>
    </source>
</evidence>
<feature type="binding site" evidence="15">
    <location>
        <position position="192"/>
    </location>
    <ligand>
        <name>substrate</name>
    </ligand>
</feature>
<evidence type="ECO:0000313" key="18">
    <source>
        <dbReference type="EMBL" id="RPJ65583.1"/>
    </source>
</evidence>
<evidence type="ECO:0000256" key="2">
    <source>
        <dbReference type="ARBA" id="ARBA00004882"/>
    </source>
</evidence>
<evidence type="ECO:0000313" key="19">
    <source>
        <dbReference type="Proteomes" id="UP000275281"/>
    </source>
</evidence>
<feature type="binding site" evidence="15">
    <location>
        <position position="302"/>
    </location>
    <ligand>
        <name>substrate</name>
    </ligand>
</feature>
<feature type="binding site" evidence="15">
    <location>
        <position position="162"/>
    </location>
    <ligand>
        <name>NADP(+)</name>
        <dbReference type="ChEBI" id="CHEBI:58349"/>
    </ligand>
</feature>
<evidence type="ECO:0000256" key="10">
    <source>
        <dbReference type="ARBA" id="ARBA00022857"/>
    </source>
</evidence>
<feature type="binding site" evidence="15">
    <location>
        <position position="178"/>
    </location>
    <ligand>
        <name>NADP(+)</name>
        <dbReference type="ChEBI" id="CHEBI:58349"/>
    </ligand>
</feature>
<evidence type="ECO:0000256" key="5">
    <source>
        <dbReference type="ARBA" id="ARBA00007417"/>
    </source>
</evidence>
<dbReference type="PIRSF" id="PIRSF006769">
    <property type="entry name" value="RibD"/>
    <property type="match status" value="1"/>
</dbReference>
<dbReference type="GO" id="GO:0008270">
    <property type="term" value="F:zinc ion binding"/>
    <property type="evidence" value="ECO:0007669"/>
    <property type="project" value="InterPro"/>
</dbReference>
<keyword evidence="11 13" id="KW-0560">Oxidoreductase</keyword>
<feature type="binding site" evidence="15">
    <location>
        <position position="212"/>
    </location>
    <ligand>
        <name>substrate</name>
    </ligand>
</feature>
<keyword evidence="9 13" id="KW-0862">Zinc</keyword>
<feature type="domain" description="CMP/dCMP-type deaminase" evidence="17">
    <location>
        <begin position="8"/>
        <end position="131"/>
    </location>
</feature>
<dbReference type="Gene3D" id="3.40.140.10">
    <property type="entry name" value="Cytidine Deaminase, domain 2"/>
    <property type="match status" value="1"/>
</dbReference>
<keyword evidence="19" id="KW-1185">Reference proteome</keyword>
<feature type="binding site" evidence="16">
    <location>
        <position position="92"/>
    </location>
    <ligand>
        <name>Zn(2+)</name>
        <dbReference type="ChEBI" id="CHEBI:29105"/>
        <note>catalytic</note>
    </ligand>
</feature>
<feature type="binding site" evidence="15">
    <location>
        <position position="239"/>
    </location>
    <ligand>
        <name>NADP(+)</name>
        <dbReference type="ChEBI" id="CHEBI:58349"/>
    </ligand>
</feature>
<gene>
    <name evidence="18" type="primary">ribD</name>
    <name evidence="18" type="ORF">DRW07_12205</name>
</gene>
<dbReference type="InterPro" id="IPR002125">
    <property type="entry name" value="CMP_dCMP_dom"/>
</dbReference>
<comment type="caution">
    <text evidence="18">The sequence shown here is derived from an EMBL/GenBank/DDBJ whole genome shotgun (WGS) entry which is preliminary data.</text>
</comment>
<dbReference type="SUPFAM" id="SSF53597">
    <property type="entry name" value="Dihydrofolate reductase-like"/>
    <property type="match status" value="1"/>
</dbReference>
<evidence type="ECO:0000256" key="14">
    <source>
        <dbReference type="PIRSR" id="PIRSR006769-1"/>
    </source>
</evidence>
<comment type="pathway">
    <text evidence="2 13">Cofactor biosynthesis; riboflavin biosynthesis; 5-amino-6-(D-ribitylamino)uracil from GTP: step 2/4.</text>
</comment>
<comment type="catalytic activity">
    <reaction evidence="13">
        <text>5-amino-6-(5-phospho-D-ribitylamino)uracil + NADP(+) = 5-amino-6-(5-phospho-D-ribosylamino)uracil + NADPH + H(+)</text>
        <dbReference type="Rhea" id="RHEA:17845"/>
        <dbReference type="ChEBI" id="CHEBI:15378"/>
        <dbReference type="ChEBI" id="CHEBI:57783"/>
        <dbReference type="ChEBI" id="CHEBI:58349"/>
        <dbReference type="ChEBI" id="CHEBI:58421"/>
        <dbReference type="ChEBI" id="CHEBI:58453"/>
        <dbReference type="EC" id="1.1.1.193"/>
    </reaction>
</comment>
<dbReference type="InterPro" id="IPR002734">
    <property type="entry name" value="RibDG_C"/>
</dbReference>
<keyword evidence="10 13" id="KW-0521">NADP</keyword>
<keyword evidence="7 13" id="KW-0479">Metal-binding</keyword>
<dbReference type="GO" id="GO:0008703">
    <property type="term" value="F:5-amino-6-(5-phosphoribosylamino)uracil reductase activity"/>
    <property type="evidence" value="ECO:0007669"/>
    <property type="project" value="UniProtKB-EC"/>
</dbReference>
<name>A0A3N5XYQ8_9ALTE</name>
<reference evidence="18 19" key="1">
    <citation type="submission" date="2018-11" db="EMBL/GenBank/DDBJ databases">
        <authorList>
            <person name="Ye M.-Q."/>
            <person name="Du Z.-J."/>
        </authorList>
    </citation>
    <scope>NUCLEOTIDE SEQUENCE [LARGE SCALE GENOMIC DNA]</scope>
    <source>
        <strain evidence="18 19">U0105</strain>
    </source>
</reference>
<evidence type="ECO:0000256" key="7">
    <source>
        <dbReference type="ARBA" id="ARBA00022723"/>
    </source>
</evidence>
<evidence type="ECO:0000256" key="8">
    <source>
        <dbReference type="ARBA" id="ARBA00022801"/>
    </source>
</evidence>
<comment type="similarity">
    <text evidence="4 13">In the N-terminal section; belongs to the cytidine and deoxycytidylate deaminase family.</text>
</comment>
<dbReference type="EC" id="1.1.1.193" evidence="13"/>
<comment type="pathway">
    <text evidence="3 13">Cofactor biosynthesis; riboflavin biosynthesis; 5-amino-6-(D-ribitylamino)uracil from GTP: step 3/4.</text>
</comment>
<feature type="binding site" evidence="16">
    <location>
        <position position="58"/>
    </location>
    <ligand>
        <name>Zn(2+)</name>
        <dbReference type="ChEBI" id="CHEBI:29105"/>
        <note>catalytic</note>
    </ligand>
</feature>
<dbReference type="EMBL" id="RPOK01000004">
    <property type="protein sequence ID" value="RPJ65583.1"/>
    <property type="molecule type" value="Genomic_DNA"/>
</dbReference>
<evidence type="ECO:0000256" key="11">
    <source>
        <dbReference type="ARBA" id="ARBA00023002"/>
    </source>
</evidence>
<dbReference type="CDD" id="cd01284">
    <property type="entry name" value="Riboflavin_deaminase-reductase"/>
    <property type="match status" value="1"/>
</dbReference>
<dbReference type="AlphaFoldDB" id="A0A3N5XYQ8"/>
<sequence length="370" mass="40252">MELTTYSDLDKKWMALAIDLAWQGCYTTSPNPNVGCVIVSSDGNLVGQGAHLKAGEAHAEVHALRDAGKQAKGATAFVTLEPCSHTGRTPPCANALVNAGVKRVVVANVDPNPLVAGRGIKKLNEHGIETVTGVLADKAALLNRGFFKRMKQGKPFVSLKLAASMDGRIALSNGQSKWITGPEARRDVQRFRAKSCAILTGSGTVRADDPSLLIRPEQAQIDDYPNLPIRQPARYVIDSTGSLPDTFQIFNDGHKTIVFTTKEVTTPGSIEYCRVKQVGNHVDLDAMLMELGKREVNQLWVESGATLAGQLLSQQLVDELIIYLAPKLLGDQGLPMLKLPQYSHLAECPELWLKDLTLVGQDVRLTYHLK</sequence>
<evidence type="ECO:0000256" key="1">
    <source>
        <dbReference type="ARBA" id="ARBA00002151"/>
    </source>
</evidence>
<feature type="binding site" evidence="16">
    <location>
        <position position="83"/>
    </location>
    <ligand>
        <name>Zn(2+)</name>
        <dbReference type="ChEBI" id="CHEBI:29105"/>
        <note>catalytic</note>
    </ligand>
</feature>
<evidence type="ECO:0000259" key="17">
    <source>
        <dbReference type="PROSITE" id="PS51747"/>
    </source>
</evidence>
<dbReference type="NCBIfam" id="TIGR00326">
    <property type="entry name" value="eubact_ribD"/>
    <property type="match status" value="1"/>
</dbReference>
<evidence type="ECO:0000256" key="3">
    <source>
        <dbReference type="ARBA" id="ARBA00004910"/>
    </source>
</evidence>
<dbReference type="GO" id="GO:0008835">
    <property type="term" value="F:diaminohydroxyphosphoribosylaminopyrimidine deaminase activity"/>
    <property type="evidence" value="ECO:0007669"/>
    <property type="project" value="UniProtKB-EC"/>
</dbReference>
<protein>
    <recommendedName>
        <fullName evidence="13">Riboflavin biosynthesis protein RibD</fullName>
    </recommendedName>
    <domain>
        <recommendedName>
            <fullName evidence="13">Diaminohydroxyphosphoribosylaminopyrimidine deaminase</fullName>
            <shortName evidence="13">DRAP deaminase</shortName>
            <ecNumber evidence="13">3.5.4.26</ecNumber>
        </recommendedName>
        <alternativeName>
            <fullName evidence="13">Riboflavin-specific deaminase</fullName>
        </alternativeName>
    </domain>
    <domain>
        <recommendedName>
            <fullName evidence="13">5-amino-6-(5-phosphoribosylamino)uracil reductase</fullName>
            <ecNumber evidence="13">1.1.1.193</ecNumber>
        </recommendedName>
        <alternativeName>
            <fullName evidence="13">HTP reductase</fullName>
        </alternativeName>
    </domain>
</protein>
<dbReference type="InterPro" id="IPR011549">
    <property type="entry name" value="RibD_C"/>
</dbReference>
<evidence type="ECO:0000256" key="13">
    <source>
        <dbReference type="PIRNR" id="PIRNR006769"/>
    </source>
</evidence>
<proteinExistence type="inferred from homology"/>
<dbReference type="Proteomes" id="UP000275281">
    <property type="component" value="Unassembled WGS sequence"/>
</dbReference>
<dbReference type="PROSITE" id="PS00903">
    <property type="entry name" value="CYT_DCMP_DEAMINASES_1"/>
    <property type="match status" value="1"/>
</dbReference>
<feature type="active site" description="Proton donor" evidence="14">
    <location>
        <position position="60"/>
    </location>
</feature>
<dbReference type="SUPFAM" id="SSF53927">
    <property type="entry name" value="Cytidine deaminase-like"/>
    <property type="match status" value="1"/>
</dbReference>
<dbReference type="PROSITE" id="PS51747">
    <property type="entry name" value="CYT_DCMP_DEAMINASES_2"/>
    <property type="match status" value="1"/>
</dbReference>
<dbReference type="InterPro" id="IPR024072">
    <property type="entry name" value="DHFR-like_dom_sf"/>
</dbReference>
<dbReference type="PANTHER" id="PTHR38011">
    <property type="entry name" value="DIHYDROFOLATE REDUCTASE FAMILY PROTEIN (AFU_ORTHOLOGUE AFUA_8G06820)"/>
    <property type="match status" value="1"/>
</dbReference>
<organism evidence="18 19">
    <name type="scientific">Alteromonas sediminis</name>
    <dbReference type="NCBI Taxonomy" id="2259342"/>
    <lineage>
        <taxon>Bacteria</taxon>
        <taxon>Pseudomonadati</taxon>
        <taxon>Pseudomonadota</taxon>
        <taxon>Gammaproteobacteria</taxon>
        <taxon>Alteromonadales</taxon>
        <taxon>Alteromonadaceae</taxon>
        <taxon>Alteromonas/Salinimonas group</taxon>
        <taxon>Alteromonas</taxon>
    </lineage>
</organism>